<name>A0A6I0GCD4_PHOVU</name>
<dbReference type="Pfam" id="PF01757">
    <property type="entry name" value="Acyl_transf_3"/>
    <property type="match status" value="1"/>
</dbReference>
<proteinExistence type="predicted"/>
<keyword evidence="1" id="KW-1133">Transmembrane helix</keyword>
<gene>
    <name evidence="3" type="ORF">GAY01_15500</name>
</gene>
<organism evidence="3 4">
    <name type="scientific">Phocaeicola vulgatus</name>
    <name type="common">Bacteroides vulgatus</name>
    <dbReference type="NCBI Taxonomy" id="821"/>
    <lineage>
        <taxon>Bacteria</taxon>
        <taxon>Pseudomonadati</taxon>
        <taxon>Bacteroidota</taxon>
        <taxon>Bacteroidia</taxon>
        <taxon>Bacteroidales</taxon>
        <taxon>Bacteroidaceae</taxon>
        <taxon>Phocaeicola</taxon>
    </lineage>
</organism>
<keyword evidence="1" id="KW-0812">Transmembrane</keyword>
<sequence>MTKEETLQLKGIAILMMLFLHLFNTTANVEQCQTYIYFWNGKPLVLALSRVAAFCVPIYIFLSGYGLAITYKQNQRIMRSWNRIFNLYINY</sequence>
<evidence type="ECO:0000313" key="3">
    <source>
        <dbReference type="EMBL" id="KAB3567505.1"/>
    </source>
</evidence>
<dbReference type="Proteomes" id="UP000433382">
    <property type="component" value="Unassembled WGS sequence"/>
</dbReference>
<comment type="caution">
    <text evidence="3">The sequence shown here is derived from an EMBL/GenBank/DDBJ whole genome shotgun (WGS) entry which is preliminary data.</text>
</comment>
<keyword evidence="3" id="KW-0808">Transferase</keyword>
<reference evidence="3 4" key="1">
    <citation type="journal article" date="2019" name="Nat. Med.">
        <title>A library of human gut bacterial isolates paired with longitudinal multiomics data enables mechanistic microbiome research.</title>
        <authorList>
            <person name="Poyet M."/>
            <person name="Groussin M."/>
            <person name="Gibbons S.M."/>
            <person name="Avila-Pacheco J."/>
            <person name="Jiang X."/>
            <person name="Kearney S.M."/>
            <person name="Perrotta A.R."/>
            <person name="Berdy B."/>
            <person name="Zhao S."/>
            <person name="Lieberman T.D."/>
            <person name="Swanson P.K."/>
            <person name="Smith M."/>
            <person name="Roesemann S."/>
            <person name="Alexander J.E."/>
            <person name="Rich S.A."/>
            <person name="Livny J."/>
            <person name="Vlamakis H."/>
            <person name="Clish C."/>
            <person name="Bullock K."/>
            <person name="Deik A."/>
            <person name="Scott J."/>
            <person name="Pierce K.A."/>
            <person name="Xavier R.J."/>
            <person name="Alm E.J."/>
        </authorList>
    </citation>
    <scope>NUCLEOTIDE SEQUENCE [LARGE SCALE GENOMIC DNA]</scope>
    <source>
        <strain evidence="3 4">BIOML-A73</strain>
    </source>
</reference>
<keyword evidence="3" id="KW-0012">Acyltransferase</keyword>
<accession>A0A6I0GCD4</accession>
<dbReference type="InterPro" id="IPR002656">
    <property type="entry name" value="Acyl_transf_3_dom"/>
</dbReference>
<evidence type="ECO:0000313" key="4">
    <source>
        <dbReference type="Proteomes" id="UP000433382"/>
    </source>
</evidence>
<keyword evidence="1" id="KW-0472">Membrane</keyword>
<evidence type="ECO:0000256" key="1">
    <source>
        <dbReference type="SAM" id="Phobius"/>
    </source>
</evidence>
<dbReference type="GO" id="GO:0016747">
    <property type="term" value="F:acyltransferase activity, transferring groups other than amino-acyl groups"/>
    <property type="evidence" value="ECO:0007669"/>
    <property type="project" value="InterPro"/>
</dbReference>
<dbReference type="EMBL" id="WCZM01000023">
    <property type="protein sequence ID" value="KAB3567505.1"/>
    <property type="molecule type" value="Genomic_DNA"/>
</dbReference>
<protein>
    <submittedName>
        <fullName evidence="3">Acyltransferase</fullName>
    </submittedName>
</protein>
<feature type="transmembrane region" description="Helical" evidence="1">
    <location>
        <begin position="44"/>
        <end position="69"/>
    </location>
</feature>
<dbReference type="AlphaFoldDB" id="A0A6I0GCD4"/>
<dbReference type="RefSeq" id="WP_172778318.1">
    <property type="nucleotide sequence ID" value="NZ_JABDSJ010000044.1"/>
</dbReference>
<feature type="transmembrane region" description="Helical" evidence="1">
    <location>
        <begin position="7"/>
        <end position="24"/>
    </location>
</feature>
<feature type="domain" description="Acyltransferase 3" evidence="2">
    <location>
        <begin position="9"/>
        <end position="91"/>
    </location>
</feature>
<evidence type="ECO:0000259" key="2">
    <source>
        <dbReference type="Pfam" id="PF01757"/>
    </source>
</evidence>